<dbReference type="PANTHER" id="PTHR10741">
    <property type="entry name" value="TRANSLIN AND TRANSLIN ASSOCIATED PROTEIN X"/>
    <property type="match status" value="1"/>
</dbReference>
<dbReference type="GO" id="GO:0046872">
    <property type="term" value="F:metal ion binding"/>
    <property type="evidence" value="ECO:0007669"/>
    <property type="project" value="UniProtKB-KW"/>
</dbReference>
<evidence type="ECO:0000256" key="1">
    <source>
        <dbReference type="PIRSR" id="PIRSR602848-1"/>
    </source>
</evidence>
<dbReference type="SUPFAM" id="SSF74784">
    <property type="entry name" value="Translin"/>
    <property type="match status" value="1"/>
</dbReference>
<name>A0A088EA16_9CREN</name>
<accession>A0A088EA16</accession>
<keyword evidence="1" id="KW-0460">Magnesium</keyword>
<dbReference type="CDD" id="cd14820">
    <property type="entry name" value="TRAX"/>
    <property type="match status" value="1"/>
</dbReference>
<proteinExistence type="predicted"/>
<dbReference type="Proteomes" id="UP000029084">
    <property type="component" value="Chromosome"/>
</dbReference>
<sequence>MITMITDKINEYISSVEEKLMSRFENRERLLQISREVIRYSGETISLSHRGRRDEALEKYGQARKRVEEIKNIVQNFPELLFGDVGVAFQEISEASVVLSFYFNLPLNLPRDLGIPDIYYITGLADALGEMRRAALESLRKGDKARGREILEEMENLYDILWKLEYPKSLVPGLRQKVDAMRKILEDTRHDVFLAEVVGKVDQD</sequence>
<dbReference type="NCBIfam" id="NF011156">
    <property type="entry name" value="PRK14562.1-1"/>
    <property type="match status" value="1"/>
</dbReference>
<protein>
    <submittedName>
        <fullName evidence="2">Translin</fullName>
    </submittedName>
</protein>
<dbReference type="EMBL" id="CP008822">
    <property type="protein sequence ID" value="AIM28115.1"/>
    <property type="molecule type" value="Genomic_DNA"/>
</dbReference>
<dbReference type="Pfam" id="PF01997">
    <property type="entry name" value="Translin"/>
    <property type="match status" value="1"/>
</dbReference>
<dbReference type="GO" id="GO:0043565">
    <property type="term" value="F:sequence-specific DNA binding"/>
    <property type="evidence" value="ECO:0007669"/>
    <property type="project" value="InterPro"/>
</dbReference>
<dbReference type="OMA" id="TTDMVRG"/>
<dbReference type="Gene3D" id="1.20.58.2140">
    <property type="match status" value="1"/>
</dbReference>
<keyword evidence="1" id="KW-0479">Metal-binding</keyword>
<dbReference type="InterPro" id="IPR036081">
    <property type="entry name" value="Translin_sf"/>
</dbReference>
<gene>
    <name evidence="2" type="ORF">HA72_1992</name>
</gene>
<organism evidence="2 3">
    <name type="scientific">Metallosphaera sedula</name>
    <dbReference type="NCBI Taxonomy" id="43687"/>
    <lineage>
        <taxon>Archaea</taxon>
        <taxon>Thermoproteota</taxon>
        <taxon>Thermoprotei</taxon>
        <taxon>Sulfolobales</taxon>
        <taxon>Sulfolobaceae</taxon>
        <taxon>Metallosphaera</taxon>
    </lineage>
</organism>
<feature type="binding site" evidence="1">
    <location>
        <position position="130"/>
    </location>
    <ligand>
        <name>Mg(2+)</name>
        <dbReference type="ChEBI" id="CHEBI:18420"/>
    </ligand>
</feature>
<evidence type="ECO:0000313" key="3">
    <source>
        <dbReference type="Proteomes" id="UP000029084"/>
    </source>
</evidence>
<reference evidence="2 3" key="1">
    <citation type="journal article" date="2014" name="J. Bacteriol.">
        <title>Role of an Archaeal PitA Transporter in the Copper and Arsenic Resistance of Metallosphaera sedula, an Extreme Thermoacidophile.</title>
        <authorList>
            <person name="McCarthy S."/>
            <person name="Ai C."/>
            <person name="Wheaton G."/>
            <person name="Tevatia R."/>
            <person name="Eckrich V."/>
            <person name="Kelly R."/>
            <person name="Blum P."/>
        </authorList>
    </citation>
    <scope>NUCLEOTIDE SEQUENCE [LARGE SCALE GENOMIC DNA]</scope>
    <source>
        <strain evidence="2 3">CuR1</strain>
    </source>
</reference>
<dbReference type="InterPro" id="IPR002848">
    <property type="entry name" value="Translin_fam"/>
</dbReference>
<evidence type="ECO:0000313" key="2">
    <source>
        <dbReference type="EMBL" id="AIM28115.1"/>
    </source>
</evidence>
<dbReference type="AlphaFoldDB" id="A0A088EA16"/>